<dbReference type="PROSITE" id="PS51257">
    <property type="entry name" value="PROKAR_LIPOPROTEIN"/>
    <property type="match status" value="1"/>
</dbReference>
<dbReference type="InterPro" id="IPR001107">
    <property type="entry name" value="Band_7"/>
</dbReference>
<gene>
    <name evidence="2" type="ORF">vBAfaPQDWS595_44</name>
</gene>
<dbReference type="InterPro" id="IPR036013">
    <property type="entry name" value="Band_7/SPFH_dom_sf"/>
</dbReference>
<evidence type="ECO:0000313" key="3">
    <source>
        <dbReference type="Proteomes" id="UP000827952"/>
    </source>
</evidence>
<dbReference type="SUPFAM" id="SSF117892">
    <property type="entry name" value="Band 7/SPFH domain"/>
    <property type="match status" value="1"/>
</dbReference>
<proteinExistence type="predicted"/>
<sequence length="277" mass="30498">MGRMWKALAIAVMGLTLAACSKVPAGNVGVKVNLLGGAKGVEIEELGVGRYWIGINEDLFLFPTFTQNHTYQDKQVISFQTKEGLAVQASIGISYRIPPQNASKVFQKYRKGVDEITSIYLFNMVRDALVKHSSSLKIDSVYGTGKVDLINAVQEDLKEQLEPIGIELEKVYWVGQLTLPENVIESINNKIKATQMSEQRENEIRQAIAEAQKVKEAAEGEAQAMLTVAKAEAEAISIKGNAIRNNPQVIELNKVERWDGVLPKFVGGDTTPLINLN</sequence>
<dbReference type="EMBL" id="OK149171">
    <property type="protein sequence ID" value="UCR75528.1"/>
    <property type="molecule type" value="Genomic_DNA"/>
</dbReference>
<name>A0AAE8Y398_9CAUD</name>
<evidence type="ECO:0000259" key="1">
    <source>
        <dbReference type="Pfam" id="PF01145"/>
    </source>
</evidence>
<protein>
    <submittedName>
        <fullName evidence="2">Prohibitin family protein</fullName>
    </submittedName>
</protein>
<evidence type="ECO:0000313" key="2">
    <source>
        <dbReference type="EMBL" id="UCR75528.1"/>
    </source>
</evidence>
<dbReference type="PANTHER" id="PTHR42911:SF1">
    <property type="entry name" value="MODULATOR OF FTSH PROTEASE HFLC"/>
    <property type="match status" value="1"/>
</dbReference>
<dbReference type="PANTHER" id="PTHR42911">
    <property type="entry name" value="MODULATOR OF FTSH PROTEASE HFLC"/>
    <property type="match status" value="1"/>
</dbReference>
<feature type="domain" description="Band 7" evidence="1">
    <location>
        <begin position="22"/>
        <end position="209"/>
    </location>
</feature>
<keyword evidence="3" id="KW-1185">Reference proteome</keyword>
<dbReference type="Pfam" id="PF01145">
    <property type="entry name" value="Band_7"/>
    <property type="match status" value="1"/>
</dbReference>
<dbReference type="Gene3D" id="3.30.479.30">
    <property type="entry name" value="Band 7 domain"/>
    <property type="match status" value="1"/>
</dbReference>
<organism evidence="2 3">
    <name type="scientific">Alcaligenes phage vB_Af_QDWS595</name>
    <dbReference type="NCBI Taxonomy" id="2877946"/>
    <lineage>
        <taxon>Viruses</taxon>
        <taxon>Duplodnaviria</taxon>
        <taxon>Heunggongvirae</taxon>
        <taxon>Uroviricota</taxon>
        <taxon>Caudoviricetes</taxon>
        <taxon>Schitoviridae</taxon>
        <taxon>Petruschkyvirus</taxon>
        <taxon>Petruschkyvirus QDWS595</taxon>
    </lineage>
</organism>
<accession>A0AAE8Y398</accession>
<reference evidence="2" key="1">
    <citation type="submission" date="2021-09" db="EMBL/GenBank/DDBJ databases">
        <title>Complete genome analysis of a novel Alcaligenes phage vB_Af_QDWS595.</title>
        <authorList>
            <person name="Jing Y."/>
            <person name="Wang J."/>
        </authorList>
    </citation>
    <scope>NUCLEOTIDE SEQUENCE</scope>
</reference>
<dbReference type="Proteomes" id="UP000827952">
    <property type="component" value="Segment"/>
</dbReference>